<reference evidence="4" key="1">
    <citation type="submission" date="2016-11" db="EMBL/GenBank/DDBJ databases">
        <authorList>
            <person name="Varghese N."/>
            <person name="Submissions S."/>
        </authorList>
    </citation>
    <scope>NUCLEOTIDE SEQUENCE [LARGE SCALE GENOMIC DNA]</scope>
    <source>
        <strain evidence="4">DSM 18016</strain>
    </source>
</reference>
<sequence length="419" mass="48154">MNNTGNQTAVSEVSTLLVLRHQNNTVGVVKSVSANGEVMDVRPENKGSDALIRIDASERSFAEFYADFYHRLRDPQDYSFFKVREFEAYEAAVGLQSYLDGSTAVEKEDLRPYEVSIDAVKCFRNHKTLQNDGMAGENMPDKKSSFVKYNANYRFQVEDVNWDAVSEMGLDMKILEKLGAVEPLLRGFKTPMLVPVRDGDGEEGNCVDARLQLRLNDDGEVVLHVHRVKKRVDFRKKFMGHKLSKEDRRNLLNSGNMGRVVDLVNPITGEMVPSLVSLDKLTNELFALRMEFVRIPKMICGVDLSSEQREVLRSGKPLFVENMVSRNNRLFNATLQFNAEKQWLEFFFNRKLKEDGFEFCIPPTFRGVTLRRWQIEKLKAGESAYIRGLVSKKGKKYQGYIRFNKEMGMIEFSFKKPFK</sequence>
<dbReference type="Proteomes" id="UP000184498">
    <property type="component" value="Unassembled WGS sequence"/>
</dbReference>
<dbReference type="EMBL" id="FRAM01000005">
    <property type="protein sequence ID" value="SHK70059.1"/>
    <property type="molecule type" value="Genomic_DNA"/>
</dbReference>
<feature type="domain" description="DUF4099" evidence="2">
    <location>
        <begin position="155"/>
        <end position="234"/>
    </location>
</feature>
<feature type="domain" description="DUF3945" evidence="1">
    <location>
        <begin position="296"/>
        <end position="348"/>
    </location>
</feature>
<evidence type="ECO:0000259" key="1">
    <source>
        <dbReference type="Pfam" id="PF13101"/>
    </source>
</evidence>
<dbReference type="InterPro" id="IPR025222">
    <property type="entry name" value="DUF3945"/>
</dbReference>
<name>A0A1M6ULL8_9FLAO</name>
<evidence type="ECO:0000259" key="2">
    <source>
        <dbReference type="Pfam" id="PF13351"/>
    </source>
</evidence>
<organism evidence="3 4">
    <name type="scientific">Epilithonimonas mollis</name>
    <dbReference type="NCBI Taxonomy" id="216903"/>
    <lineage>
        <taxon>Bacteria</taxon>
        <taxon>Pseudomonadati</taxon>
        <taxon>Bacteroidota</taxon>
        <taxon>Flavobacteriia</taxon>
        <taxon>Flavobacteriales</taxon>
        <taxon>Weeksellaceae</taxon>
        <taxon>Chryseobacterium group</taxon>
        <taxon>Epilithonimonas</taxon>
    </lineage>
</organism>
<evidence type="ECO:0000313" key="3">
    <source>
        <dbReference type="EMBL" id="SHK70059.1"/>
    </source>
</evidence>
<keyword evidence="4" id="KW-1185">Reference proteome</keyword>
<dbReference type="Pfam" id="PF13101">
    <property type="entry name" value="DUF3945"/>
    <property type="match status" value="2"/>
</dbReference>
<dbReference type="InterPro" id="IPR025343">
    <property type="entry name" value="DUF4099"/>
</dbReference>
<proteinExistence type="predicted"/>
<evidence type="ECO:0000313" key="4">
    <source>
        <dbReference type="Proteomes" id="UP000184498"/>
    </source>
</evidence>
<feature type="domain" description="DUF3945" evidence="1">
    <location>
        <begin position="367"/>
        <end position="414"/>
    </location>
</feature>
<protein>
    <submittedName>
        <fullName evidence="3">Uncharacterized protein</fullName>
    </submittedName>
</protein>
<dbReference type="STRING" id="216903.SAMN05444371_3372"/>
<gene>
    <name evidence="3" type="ORF">SAMN05444371_3372</name>
</gene>
<dbReference type="Pfam" id="PF13351">
    <property type="entry name" value="DUF4099"/>
    <property type="match status" value="1"/>
</dbReference>
<accession>A0A1M6ULL8</accession>
<dbReference type="AlphaFoldDB" id="A0A1M6ULL8"/>